<dbReference type="PANTHER" id="PTHR37693:SF1">
    <property type="entry name" value="INTEGRAL MEMBRANE PROTEIN"/>
    <property type="match status" value="1"/>
</dbReference>
<evidence type="ECO:0000313" key="8">
    <source>
        <dbReference type="Proteomes" id="UP001198893"/>
    </source>
</evidence>
<dbReference type="GO" id="GO:0046677">
    <property type="term" value="P:response to antibiotic"/>
    <property type="evidence" value="ECO:0007669"/>
    <property type="project" value="UniProtKB-KW"/>
</dbReference>
<dbReference type="EC" id="2.3.2.3" evidence="6"/>
<evidence type="ECO:0000256" key="5">
    <source>
        <dbReference type="ARBA" id="ARBA00023136"/>
    </source>
</evidence>
<sequence>MKENLSSSSVWSSIGQKLHKNKKNLISVLLFLLLAALTFSAICKGNDMTEVAKAVRKMDAWYLFGAMGLGIFFVSAEGLMICYLLRALGNPIAAGRCIKYSFIGFFYSGITPSATGGQPMQLYHMKKDGLKISESTVVLMTVAVLYKFVLVVIGLFMLLFGYHPLKNYLGSYMWLFYLGLLLNTVLVIFLLIVMFGPKLFHNIVTGVERFCVRFHLLKHSEERIEKLSGFAEKYRETVQFFAGHKGKIVAVTLFTVLQRCSVFFLTYLVYLGFHLKGTDALTVMMLQASVYIAVDMLPLPGAQGITELMYKSIFAGVFPGTFLTASMCVSRGINFYFLLITSAILTVIVYILEWKCSRKKSAETAEYN</sequence>
<feature type="transmembrane region" description="Helical" evidence="6">
    <location>
        <begin position="137"/>
        <end position="162"/>
    </location>
</feature>
<feature type="transmembrane region" description="Helical" evidence="6">
    <location>
        <begin position="174"/>
        <end position="195"/>
    </location>
</feature>
<evidence type="ECO:0000313" key="7">
    <source>
        <dbReference type="EMBL" id="MCC2242846.1"/>
    </source>
</evidence>
<accession>A0AAW4WJ86</accession>
<keyword evidence="6" id="KW-0046">Antibiotic resistance</keyword>
<dbReference type="NCBIfam" id="TIGR00374">
    <property type="entry name" value="flippase-like domain"/>
    <property type="match status" value="1"/>
</dbReference>
<dbReference type="InterPro" id="IPR022791">
    <property type="entry name" value="L-PG_synthase/AglD"/>
</dbReference>
<keyword evidence="2" id="KW-1003">Cell membrane</keyword>
<dbReference type="Pfam" id="PF03706">
    <property type="entry name" value="LPG_synthase_TM"/>
    <property type="match status" value="1"/>
</dbReference>
<evidence type="ECO:0000256" key="2">
    <source>
        <dbReference type="ARBA" id="ARBA00022475"/>
    </source>
</evidence>
<dbReference type="EMBL" id="JAJEQW010000012">
    <property type="protein sequence ID" value="MCC2242846.1"/>
    <property type="molecule type" value="Genomic_DNA"/>
</dbReference>
<organism evidence="7 8">
    <name type="scientific">Roseburia amylophila</name>
    <dbReference type="NCBI Taxonomy" id="2981794"/>
    <lineage>
        <taxon>Bacteria</taxon>
        <taxon>Bacillati</taxon>
        <taxon>Bacillota</taxon>
        <taxon>Clostridia</taxon>
        <taxon>Lachnospirales</taxon>
        <taxon>Lachnospiraceae</taxon>
        <taxon>Roseburia</taxon>
    </lineage>
</organism>
<feature type="transmembrane region" description="Helical" evidence="6">
    <location>
        <begin position="97"/>
        <end position="117"/>
    </location>
</feature>
<proteinExistence type="inferred from homology"/>
<feature type="transmembrane region" description="Helical" evidence="6">
    <location>
        <begin position="280"/>
        <end position="299"/>
    </location>
</feature>
<feature type="transmembrane region" description="Helical" evidence="6">
    <location>
        <begin position="333"/>
        <end position="352"/>
    </location>
</feature>
<keyword evidence="4 6" id="KW-1133">Transmembrane helix</keyword>
<feature type="transmembrane region" description="Helical" evidence="6">
    <location>
        <begin position="61"/>
        <end position="85"/>
    </location>
</feature>
<dbReference type="Proteomes" id="UP001198893">
    <property type="component" value="Unassembled WGS sequence"/>
</dbReference>
<comment type="function">
    <text evidence="6">Catalyzes the transfer of a lysyl group from L-lysyl-tRNA(Lys) to membrane-bound phosphatidylglycerol (PG), which produces lysylphosphatidylglycerol (LPG), a major component of the bacterial membrane with a positive net charge. LPG synthesis contributes to bacterial virulence as it is involved in the resistance mechanism against cationic antimicrobial peptides (CAMP) produces by the host's immune system (defensins, cathelicidins) and by the competing microorganisms.</text>
</comment>
<evidence type="ECO:0000256" key="6">
    <source>
        <dbReference type="RuleBase" id="RU363042"/>
    </source>
</evidence>
<evidence type="ECO:0000256" key="4">
    <source>
        <dbReference type="ARBA" id="ARBA00022989"/>
    </source>
</evidence>
<keyword evidence="6" id="KW-0808">Transferase</keyword>
<dbReference type="PANTHER" id="PTHR37693">
    <property type="entry name" value="PHOSPHATIDYLGLYCEROL LYSYLTRANSFERASE"/>
    <property type="match status" value="1"/>
</dbReference>
<dbReference type="GO" id="GO:0050071">
    <property type="term" value="F:phosphatidylglycerol lysyltransferase activity"/>
    <property type="evidence" value="ECO:0007669"/>
    <property type="project" value="UniProtKB-EC"/>
</dbReference>
<dbReference type="RefSeq" id="WP_227710489.1">
    <property type="nucleotide sequence ID" value="NZ_JAJEQW010000012.1"/>
</dbReference>
<dbReference type="AlphaFoldDB" id="A0AAW4WJ86"/>
<reference evidence="7" key="1">
    <citation type="submission" date="2021-10" db="EMBL/GenBank/DDBJ databases">
        <title>Anaerobic single-cell dispensing facilitates the cultivation of human gut bacteria.</title>
        <authorList>
            <person name="Afrizal A."/>
        </authorList>
    </citation>
    <scope>NUCLEOTIDE SEQUENCE</scope>
    <source>
        <strain evidence="7">CLA-AA-H204</strain>
    </source>
</reference>
<evidence type="ECO:0000256" key="1">
    <source>
        <dbReference type="ARBA" id="ARBA00004651"/>
    </source>
</evidence>
<comment type="catalytic activity">
    <reaction evidence="6">
        <text>L-lysyl-tRNA(Lys) + a 1,2-diacyl-sn-glycero-3-phospho-(1'-sn-glycerol) = a 1,2-diacyl-sn-glycero-3-phospho-1'-(3'-O-L-lysyl)-sn-glycerol + tRNA(Lys)</text>
        <dbReference type="Rhea" id="RHEA:10668"/>
        <dbReference type="Rhea" id="RHEA-COMP:9696"/>
        <dbReference type="Rhea" id="RHEA-COMP:9697"/>
        <dbReference type="ChEBI" id="CHEBI:64716"/>
        <dbReference type="ChEBI" id="CHEBI:75792"/>
        <dbReference type="ChEBI" id="CHEBI:78442"/>
        <dbReference type="ChEBI" id="CHEBI:78529"/>
        <dbReference type="EC" id="2.3.2.3"/>
    </reaction>
</comment>
<feature type="transmembrane region" description="Helical" evidence="6">
    <location>
        <begin position="248"/>
        <end position="273"/>
    </location>
</feature>
<dbReference type="GO" id="GO:0006629">
    <property type="term" value="P:lipid metabolic process"/>
    <property type="evidence" value="ECO:0007669"/>
    <property type="project" value="UniProtKB-KW"/>
</dbReference>
<gene>
    <name evidence="6" type="primary">mprF</name>
    <name evidence="7" type="ORF">LKD47_11100</name>
</gene>
<keyword evidence="5 6" id="KW-0472">Membrane</keyword>
<name>A0AAW4WJ86_9FIRM</name>
<keyword evidence="3 6" id="KW-0812">Transmembrane</keyword>
<comment type="subcellular location">
    <subcellularLocation>
        <location evidence="1 6">Cell membrane</location>
        <topology evidence="1 6">Multi-pass membrane protein</topology>
    </subcellularLocation>
</comment>
<protein>
    <recommendedName>
        <fullName evidence="6">Phosphatidylglycerol lysyltransferase</fullName>
        <ecNumber evidence="6">2.3.2.3</ecNumber>
    </recommendedName>
    <alternativeName>
        <fullName evidence="6">Lysylphosphatidylglycerol synthase</fullName>
    </alternativeName>
</protein>
<comment type="similarity">
    <text evidence="6">Belongs to the LPG synthase family.</text>
</comment>
<evidence type="ECO:0000256" key="3">
    <source>
        <dbReference type="ARBA" id="ARBA00022692"/>
    </source>
</evidence>
<dbReference type="GO" id="GO:0005886">
    <property type="term" value="C:plasma membrane"/>
    <property type="evidence" value="ECO:0007669"/>
    <property type="project" value="UniProtKB-SubCell"/>
</dbReference>
<keyword evidence="6" id="KW-0443">Lipid metabolism</keyword>
<comment type="caution">
    <text evidence="7">The sequence shown here is derived from an EMBL/GenBank/DDBJ whole genome shotgun (WGS) entry which is preliminary data.</text>
</comment>